<feature type="region of interest" description="Disordered" evidence="1">
    <location>
        <begin position="260"/>
        <end position="293"/>
    </location>
</feature>
<feature type="domain" description="DUF5776" evidence="3">
    <location>
        <begin position="382"/>
        <end position="450"/>
    </location>
</feature>
<dbReference type="RefSeq" id="WP_057825569.1">
    <property type="nucleotide sequence ID" value="NZ_AZEA01000013.1"/>
</dbReference>
<evidence type="ECO:0000259" key="3">
    <source>
        <dbReference type="Pfam" id="PF19087"/>
    </source>
</evidence>
<feature type="signal peptide" evidence="2">
    <location>
        <begin position="1"/>
        <end position="31"/>
    </location>
</feature>
<feature type="chain" id="PRO_5006407080" description="DUF5776 domain-containing protein" evidence="2">
    <location>
        <begin position="32"/>
        <end position="455"/>
    </location>
</feature>
<evidence type="ECO:0000313" key="4">
    <source>
        <dbReference type="EMBL" id="KRK88020.1"/>
    </source>
</evidence>
<evidence type="ECO:0000313" key="5">
    <source>
        <dbReference type="Proteomes" id="UP000051581"/>
    </source>
</evidence>
<dbReference type="Gene3D" id="3.10.20.320">
    <property type="entry name" value="Putative peptidoglycan bound protein (lpxtg motif)"/>
    <property type="match status" value="1"/>
</dbReference>
<keyword evidence="2" id="KW-0732">Signal</keyword>
<name>A0A0R1L4H9_9LACO</name>
<gene>
    <name evidence="4" type="ORF">FD17_GL000668</name>
</gene>
<accession>A0A0R1L4H9</accession>
<dbReference type="AlphaFoldDB" id="A0A0R1L4H9"/>
<dbReference type="PATRIC" id="fig|1423808.3.peg.672"/>
<reference evidence="4 5" key="1">
    <citation type="journal article" date="2015" name="Genome Announc.">
        <title>Expanding the biotechnology potential of lactobacilli through comparative genomics of 213 strains and associated genera.</title>
        <authorList>
            <person name="Sun Z."/>
            <person name="Harris H.M."/>
            <person name="McCann A."/>
            <person name="Guo C."/>
            <person name="Argimon S."/>
            <person name="Zhang W."/>
            <person name="Yang X."/>
            <person name="Jeffery I.B."/>
            <person name="Cooney J.C."/>
            <person name="Kagawa T.F."/>
            <person name="Liu W."/>
            <person name="Song Y."/>
            <person name="Salvetti E."/>
            <person name="Wrobel A."/>
            <person name="Rasinkangas P."/>
            <person name="Parkhill J."/>
            <person name="Rea M.C."/>
            <person name="O'Sullivan O."/>
            <person name="Ritari J."/>
            <person name="Douillard F.P."/>
            <person name="Paul Ross R."/>
            <person name="Yang R."/>
            <person name="Briner A.E."/>
            <person name="Felis G.E."/>
            <person name="de Vos W.M."/>
            <person name="Barrangou R."/>
            <person name="Klaenhammer T.R."/>
            <person name="Caufield P.W."/>
            <person name="Cui Y."/>
            <person name="Zhang H."/>
            <person name="O'Toole P.W."/>
        </authorList>
    </citation>
    <scope>NUCLEOTIDE SEQUENCE [LARGE SCALE GENOMIC DNA]</scope>
    <source>
        <strain evidence="4 5">DSM 19904</strain>
    </source>
</reference>
<organism evidence="4 5">
    <name type="scientific">Lentilactobacillus sunkii DSM 19904</name>
    <dbReference type="NCBI Taxonomy" id="1423808"/>
    <lineage>
        <taxon>Bacteria</taxon>
        <taxon>Bacillati</taxon>
        <taxon>Bacillota</taxon>
        <taxon>Bacilli</taxon>
        <taxon>Lactobacillales</taxon>
        <taxon>Lactobacillaceae</taxon>
        <taxon>Lentilactobacillus</taxon>
    </lineage>
</organism>
<evidence type="ECO:0000256" key="1">
    <source>
        <dbReference type="SAM" id="MobiDB-lite"/>
    </source>
</evidence>
<dbReference type="Proteomes" id="UP000051581">
    <property type="component" value="Unassembled WGS sequence"/>
</dbReference>
<protein>
    <recommendedName>
        <fullName evidence="3">DUF5776 domain-containing protein</fullName>
    </recommendedName>
</protein>
<keyword evidence="5" id="KW-1185">Reference proteome</keyword>
<sequence length="455" mass="50331">MIKRLNKFSLMVLAVGAVLLAFLVSGSNAQANVDPIGAKATINIIDTQGNVLKEAQTITYNTGVKNVNVTVPGYPVADTLNNVVLQYDNSDLSPVYKSRKFTVNEKDQTVDAYQTYIDNRVPTTNSESKKDLQKKLGVTITSMSDGLAKFFDFMRYGITFYRSNAVSLSYLASGGVPTSFTVVYDYQEATIPVEYVNDNNGSLIKTDTIKGFLGEKGAYTPVAPSGYQLVTNSPVRYDLSSKANAKMTIHLVPIPVTPVTPTPTPTSTQTPTTPTNPYWNPTTNKPADGKTGLPEYANVKKTAVYAVKSIYMYSSPNFTKHNRVAKYNKQKRVNRPMFIVTGYARSNTGTLRYKVRDANQGSRNYGKTGYITARRAYVLNLYYRSMPKNNKITVIAKGGVNAYKTTSLTGKTAHYKKGTRLHVKKLVKHNLTTRYQLTNGRYVSANKTLVIQGNY</sequence>
<dbReference type="Pfam" id="PF19087">
    <property type="entry name" value="DUF5776"/>
    <property type="match status" value="1"/>
</dbReference>
<evidence type="ECO:0000256" key="2">
    <source>
        <dbReference type="SAM" id="SignalP"/>
    </source>
</evidence>
<dbReference type="InterPro" id="IPR044081">
    <property type="entry name" value="DUF5776"/>
</dbReference>
<dbReference type="EMBL" id="AZEA01000013">
    <property type="protein sequence ID" value="KRK88020.1"/>
    <property type="molecule type" value="Genomic_DNA"/>
</dbReference>
<comment type="caution">
    <text evidence="4">The sequence shown here is derived from an EMBL/GenBank/DDBJ whole genome shotgun (WGS) entry which is preliminary data.</text>
</comment>
<proteinExistence type="predicted"/>
<dbReference type="OrthoDB" id="2330063at2"/>
<feature type="compositionally biased region" description="Low complexity" evidence="1">
    <location>
        <begin position="265"/>
        <end position="286"/>
    </location>
</feature>